<keyword evidence="6" id="KW-0206">Cytoskeleton</keyword>
<accession>A0AAW0MFU8</accession>
<dbReference type="GO" id="GO:0008017">
    <property type="term" value="F:microtubule binding"/>
    <property type="evidence" value="ECO:0007669"/>
    <property type="project" value="TreeGrafter"/>
</dbReference>
<gene>
    <name evidence="10" type="ORF">WMY93_031333</name>
</gene>
<evidence type="ECO:0000256" key="1">
    <source>
        <dbReference type="ARBA" id="ARBA00004245"/>
    </source>
</evidence>
<comment type="subcellular location">
    <subcellularLocation>
        <location evidence="1">Cytoplasm</location>
        <location evidence="1">Cytoskeleton</location>
    </subcellularLocation>
</comment>
<proteinExistence type="inferred from homology"/>
<evidence type="ECO:0000256" key="9">
    <source>
        <dbReference type="ARBA" id="ARBA00041958"/>
    </source>
</evidence>
<evidence type="ECO:0000313" key="10">
    <source>
        <dbReference type="EMBL" id="KAK7878020.1"/>
    </source>
</evidence>
<comment type="caution">
    <text evidence="10">The sequence shown here is derived from an EMBL/GenBank/DDBJ whole genome shotgun (WGS) entry which is preliminary data.</text>
</comment>
<evidence type="ECO:0000256" key="8">
    <source>
        <dbReference type="ARBA" id="ARBA00039966"/>
    </source>
</evidence>
<dbReference type="PANTHER" id="PTHR16056:SF16">
    <property type="entry name" value="REGULATOR OF MICROTUBULE DYNAMICS PROTEIN 1"/>
    <property type="match status" value="1"/>
</dbReference>
<sequence length="305" mass="34853">MAGTAAFTLCRTALSVFRRKNIHTRAFYYWSAARRTTNAFKSARSSFLLGVPALFLLGHELHRRVQQSASVFALDRVEVLEQADYLHSCAEAEKLYQLLCSTKTTETTLSSCGVTLVPLVILLFCPTPRPTKKKELVYEAFESAKAALEKDEKCFAAHKWYAICLSDVGEYEGIKVKLGNSYIIRDHLLRAIELNPKDATSMYILGYWCFSFAELPWYQRKVAAVIFGTPPTSTYEEALEYFLRAEEADPNFYSKNLFMLGQTYLRMNDKDKAKVWLTKAKEYPPLTHEDKETQKEAEDLLKKLG</sequence>
<keyword evidence="11" id="KW-1185">Reference proteome</keyword>
<comment type="similarity">
    <text evidence="7">Belongs to the RMDN family.</text>
</comment>
<evidence type="ECO:0000256" key="4">
    <source>
        <dbReference type="ARBA" id="ARBA00022737"/>
    </source>
</evidence>
<protein>
    <recommendedName>
        <fullName evidence="8">Regulator of microtubule dynamics protein 1</fullName>
    </recommendedName>
    <alternativeName>
        <fullName evidence="9">Protein FAM82B</fullName>
    </alternativeName>
</protein>
<dbReference type="Pfam" id="PF21033">
    <property type="entry name" value="RMD1-3"/>
    <property type="match status" value="1"/>
</dbReference>
<dbReference type="GO" id="GO:0005876">
    <property type="term" value="C:spindle microtubule"/>
    <property type="evidence" value="ECO:0007669"/>
    <property type="project" value="TreeGrafter"/>
</dbReference>
<dbReference type="SUPFAM" id="SSF48452">
    <property type="entry name" value="TPR-like"/>
    <property type="match status" value="1"/>
</dbReference>
<evidence type="ECO:0000256" key="3">
    <source>
        <dbReference type="ARBA" id="ARBA00022490"/>
    </source>
</evidence>
<organism evidence="10 11">
    <name type="scientific">Mugilogobius chulae</name>
    <name type="common">yellowstripe goby</name>
    <dbReference type="NCBI Taxonomy" id="88201"/>
    <lineage>
        <taxon>Eukaryota</taxon>
        <taxon>Metazoa</taxon>
        <taxon>Chordata</taxon>
        <taxon>Craniata</taxon>
        <taxon>Vertebrata</taxon>
        <taxon>Euteleostomi</taxon>
        <taxon>Actinopterygii</taxon>
        <taxon>Neopterygii</taxon>
        <taxon>Teleostei</taxon>
        <taxon>Neoteleostei</taxon>
        <taxon>Acanthomorphata</taxon>
        <taxon>Gobiaria</taxon>
        <taxon>Gobiiformes</taxon>
        <taxon>Gobioidei</taxon>
        <taxon>Gobiidae</taxon>
        <taxon>Gobionellinae</taxon>
        <taxon>Mugilogobius</taxon>
    </lineage>
</organism>
<keyword evidence="3" id="KW-0963">Cytoplasm</keyword>
<dbReference type="Proteomes" id="UP001460270">
    <property type="component" value="Unassembled WGS sequence"/>
</dbReference>
<evidence type="ECO:0000256" key="7">
    <source>
        <dbReference type="ARBA" id="ARBA00038360"/>
    </source>
</evidence>
<dbReference type="PANTHER" id="PTHR16056">
    <property type="entry name" value="REGULATOR OF MICROTUBULE DYNAMICS PROTEIN"/>
    <property type="match status" value="1"/>
</dbReference>
<dbReference type="Gene3D" id="1.25.40.10">
    <property type="entry name" value="Tetratricopeptide repeat domain"/>
    <property type="match status" value="1"/>
</dbReference>
<evidence type="ECO:0000313" key="11">
    <source>
        <dbReference type="Proteomes" id="UP001460270"/>
    </source>
</evidence>
<name>A0AAW0MFU8_9GOBI</name>
<keyword evidence="4" id="KW-0677">Repeat</keyword>
<evidence type="ECO:0000256" key="2">
    <source>
        <dbReference type="ARBA" id="ARBA00011375"/>
    </source>
</evidence>
<evidence type="ECO:0000256" key="6">
    <source>
        <dbReference type="ARBA" id="ARBA00023212"/>
    </source>
</evidence>
<dbReference type="AlphaFoldDB" id="A0AAW0MFU8"/>
<keyword evidence="5" id="KW-0802">TPR repeat</keyword>
<evidence type="ECO:0000256" key="5">
    <source>
        <dbReference type="ARBA" id="ARBA00022803"/>
    </source>
</evidence>
<dbReference type="EMBL" id="JBBPFD010000658">
    <property type="protein sequence ID" value="KAK7878020.1"/>
    <property type="molecule type" value="Genomic_DNA"/>
</dbReference>
<dbReference type="GO" id="GO:0097431">
    <property type="term" value="C:mitotic spindle pole"/>
    <property type="evidence" value="ECO:0007669"/>
    <property type="project" value="TreeGrafter"/>
</dbReference>
<dbReference type="InterPro" id="IPR011990">
    <property type="entry name" value="TPR-like_helical_dom_sf"/>
</dbReference>
<dbReference type="GO" id="GO:0005739">
    <property type="term" value="C:mitochondrion"/>
    <property type="evidence" value="ECO:0007669"/>
    <property type="project" value="TreeGrafter"/>
</dbReference>
<dbReference type="InterPro" id="IPR049039">
    <property type="entry name" value="RMD1-3_a_helical_rpt"/>
</dbReference>
<reference evidence="11" key="1">
    <citation type="submission" date="2024-04" db="EMBL/GenBank/DDBJ databases">
        <title>Salinicola lusitanus LLJ914,a marine bacterium isolated from the Okinawa Trough.</title>
        <authorList>
            <person name="Li J."/>
        </authorList>
    </citation>
    <scope>NUCLEOTIDE SEQUENCE [LARGE SCALE GENOMIC DNA]</scope>
</reference>
<comment type="subunit">
    <text evidence="2">Interacts with microtubules.</text>
</comment>